<feature type="transmembrane region" description="Helical" evidence="1">
    <location>
        <begin position="201"/>
        <end position="229"/>
    </location>
</feature>
<dbReference type="AlphaFoldDB" id="W8VKJ9"/>
<feature type="transmembrane region" description="Helical" evidence="1">
    <location>
        <begin position="87"/>
        <end position="110"/>
    </location>
</feature>
<keyword evidence="1" id="KW-0472">Membrane</keyword>
<geneLocation type="mitochondrion" evidence="2"/>
<dbReference type="GeneID" id="18506877"/>
<keyword evidence="1" id="KW-1133">Transmembrane helix</keyword>
<feature type="transmembrane region" description="Helical" evidence="1">
    <location>
        <begin position="131"/>
        <end position="156"/>
    </location>
</feature>
<evidence type="ECO:0000256" key="1">
    <source>
        <dbReference type="SAM" id="Phobius"/>
    </source>
</evidence>
<dbReference type="EMBL" id="AB854048">
    <property type="protein sequence ID" value="BAO51996.1"/>
    <property type="molecule type" value="Genomic_DNA"/>
</dbReference>
<sequence length="256" mass="29934">MNKYLSRIAGFTSFLKNCKHVLFTLAGFNDPVLQYTSKKIHFTVLFAAIIVGILLSTPFFEQCTLLIKSFDESIFSTVFFQFLHSTVSGLFTLTHILFAYAVFFCFLYLFNPDHKLFKTVRWLRCNKHLGYFMATCIYIIWICFFVCLFVVPSFFFTASPHFFLFFFLVSILVYLLLFLRFTSALLAFVSKLEMCGFDIALILQWLLLALIVGFHIHVILFYILSWIALYTDLFYYMFGFDKPLSNPNDPFDPTDS</sequence>
<feature type="transmembrane region" description="Helical" evidence="1">
    <location>
        <begin position="162"/>
        <end position="189"/>
    </location>
</feature>
<reference evidence="2" key="1">
    <citation type="journal article" date="2014" name="Genome Biol. Evol.">
        <title>Gene Content Evolution in Discobid Mitochondria Deduced from the Phylogenetic Position and Complete Mitochondrial Genome of Tsukubamonas globosa.</title>
        <authorList>
            <person name="Kamikawa R."/>
            <person name="Kolisko M."/>
            <person name="Nishimura Y."/>
            <person name="Yabuki A."/>
            <person name="Brown M.W."/>
            <person name="Ishikawa S.A."/>
            <person name="Ishida K."/>
            <person name="Roger A.J."/>
            <person name="Hashimoto T."/>
            <person name="Inagaki Y."/>
        </authorList>
    </citation>
    <scope>NUCLEOTIDE SEQUENCE</scope>
</reference>
<keyword evidence="2" id="KW-0496">Mitochondrion</keyword>
<protein>
    <submittedName>
        <fullName evidence="2">Uncharacterized protein</fullName>
    </submittedName>
</protein>
<organism evidence="2">
    <name type="scientific">Tsukubamonas globosa</name>
    <dbReference type="NCBI Taxonomy" id="875863"/>
    <lineage>
        <taxon>Eukaryota</taxon>
        <taxon>Discoba</taxon>
        <taxon>Tsukubamonadida</taxon>
        <taxon>Tsukubamonadidae</taxon>
        <taxon>Tsukubamonas</taxon>
    </lineage>
</organism>
<evidence type="ECO:0000313" key="2">
    <source>
        <dbReference type="EMBL" id="BAO51996.1"/>
    </source>
</evidence>
<proteinExistence type="predicted"/>
<feature type="transmembrane region" description="Helical" evidence="1">
    <location>
        <begin position="44"/>
        <end position="67"/>
    </location>
</feature>
<keyword evidence="1" id="KW-0812">Transmembrane</keyword>
<name>W8VKJ9_9EUKA</name>
<dbReference type="RefSeq" id="YP_009004154.1">
    <property type="nucleotide sequence ID" value="NC_023545.1"/>
</dbReference>
<accession>W8VKJ9</accession>